<feature type="region of interest" description="Disordered" evidence="4">
    <location>
        <begin position="174"/>
        <end position="361"/>
    </location>
</feature>
<dbReference type="PROSITE" id="PS50888">
    <property type="entry name" value="BHLH"/>
    <property type="match status" value="1"/>
</dbReference>
<evidence type="ECO:0000256" key="4">
    <source>
        <dbReference type="SAM" id="MobiDB-lite"/>
    </source>
</evidence>
<keyword evidence="2" id="KW-0539">Nucleus</keyword>
<keyword evidence="1" id="KW-0238">DNA-binding</keyword>
<feature type="compositionally biased region" description="Basic and acidic residues" evidence="4">
    <location>
        <begin position="329"/>
        <end position="338"/>
    </location>
</feature>
<dbReference type="GO" id="GO:0003700">
    <property type="term" value="F:DNA-binding transcription factor activity"/>
    <property type="evidence" value="ECO:0007669"/>
    <property type="project" value="TreeGrafter"/>
</dbReference>
<feature type="compositionally biased region" description="Basic and acidic residues" evidence="4">
    <location>
        <begin position="222"/>
        <end position="232"/>
    </location>
</feature>
<dbReference type="PANTHER" id="PTHR10328:SF15">
    <property type="entry name" value="BHLH TRANSCRIPTION FACTOR"/>
    <property type="match status" value="1"/>
</dbReference>
<keyword evidence="3" id="KW-0175">Coiled coil</keyword>
<feature type="compositionally biased region" description="Low complexity" evidence="4">
    <location>
        <begin position="468"/>
        <end position="478"/>
    </location>
</feature>
<feature type="compositionally biased region" description="Polar residues" evidence="4">
    <location>
        <begin position="302"/>
        <end position="316"/>
    </location>
</feature>
<feature type="compositionally biased region" description="Polar residues" evidence="4">
    <location>
        <begin position="55"/>
        <end position="68"/>
    </location>
</feature>
<feature type="compositionally biased region" description="Polar residues" evidence="4">
    <location>
        <begin position="77"/>
        <end position="92"/>
    </location>
</feature>
<feature type="compositionally biased region" description="Basic and acidic residues" evidence="4">
    <location>
        <begin position="151"/>
        <end position="162"/>
    </location>
</feature>
<evidence type="ECO:0000313" key="6">
    <source>
        <dbReference type="EMBL" id="KKA26314.1"/>
    </source>
</evidence>
<dbReference type="GO" id="GO:0090575">
    <property type="term" value="C:RNA polymerase II transcription regulator complex"/>
    <property type="evidence" value="ECO:0007669"/>
    <property type="project" value="TreeGrafter"/>
</dbReference>
<reference evidence="6 7" key="1">
    <citation type="submission" date="2015-03" db="EMBL/GenBank/DDBJ databases">
        <authorList>
            <person name="Radwan O."/>
            <person name="Al-Naeli F.A."/>
            <person name="Rendon G.A."/>
            <person name="Fields C."/>
        </authorList>
    </citation>
    <scope>NUCLEOTIDE SEQUENCE [LARGE SCALE GENOMIC DNA]</scope>
    <source>
        <strain evidence="6">CR-DP1</strain>
    </source>
</reference>
<feature type="compositionally biased region" description="Basic and acidic residues" evidence="4">
    <location>
        <begin position="263"/>
        <end position="277"/>
    </location>
</feature>
<dbReference type="OrthoDB" id="8964853at2759"/>
<dbReference type="GO" id="GO:0046983">
    <property type="term" value="F:protein dimerization activity"/>
    <property type="evidence" value="ECO:0007669"/>
    <property type="project" value="InterPro"/>
</dbReference>
<feature type="coiled-coil region" evidence="3">
    <location>
        <begin position="405"/>
        <end position="439"/>
    </location>
</feature>
<dbReference type="SUPFAM" id="SSF47459">
    <property type="entry name" value="HLH, helix-loop-helix DNA-binding domain"/>
    <property type="match status" value="1"/>
</dbReference>
<sequence>MAHSEPHSAAAGTGTGTGSAPLGLRDMLNSQSERHDSAYYGTPSEASSKRMDIESPQSSPSPNATGWLTVTAPPADTSGTSFVGPNGYSSHAHQQEHKITPSPTSTHLAPQSIISHSTATSSMSLASIVSPTTPASLDPSRSYRSNYDSHNAMETESERRESVDGRMAQGFTDMRINSSLPPSPYASHVQNSAASQRIPRPKFDSIQSHRMSNGYQPSADRTPVDIRIDSRTQRQAPTITGPTQGTIARAAEPTKGQAWAFPEDERSGSYTESRRSSLADSINSSQFTSESRLPAGQLRLDGQSTDGHRLSSTSNEYLPVHHHSLQHKKISDLQEESRPTGTQPYSRTPELRQSHKLAERKRRTEMKELFEQLREIMPQERGAKASKWEILTKAISEIKRLNDTIRNMSIHYNSAVNEIENHRREIHSLRMENAELRAKINSHSMGHPNPPSSHGPPHPSSVPPPPSSHYGGSDYGSSRPELPPLRSISNQLPPPGPGPDSMTGVQYDSHRPPY</sequence>
<comment type="caution">
    <text evidence="6">The sequence shown here is derived from an EMBL/GenBank/DDBJ whole genome shotgun (WGS) entry which is preliminary data.</text>
</comment>
<dbReference type="Gene3D" id="4.10.280.10">
    <property type="entry name" value="Helix-loop-helix DNA-binding domain"/>
    <property type="match status" value="1"/>
</dbReference>
<feature type="compositionally biased region" description="Polar residues" evidence="4">
    <location>
        <begin position="278"/>
        <end position="291"/>
    </location>
</feature>
<dbReference type="InterPro" id="IPR011598">
    <property type="entry name" value="bHLH_dom"/>
</dbReference>
<feature type="compositionally biased region" description="Polar residues" evidence="4">
    <location>
        <begin position="101"/>
        <end position="135"/>
    </location>
</feature>
<feature type="domain" description="BHLH" evidence="5">
    <location>
        <begin position="350"/>
        <end position="401"/>
    </location>
</feature>
<dbReference type="SMART" id="SM00353">
    <property type="entry name" value="HLH"/>
    <property type="match status" value="1"/>
</dbReference>
<feature type="compositionally biased region" description="Polar residues" evidence="4">
    <location>
        <begin position="205"/>
        <end position="216"/>
    </location>
</feature>
<protein>
    <recommendedName>
        <fullName evidence="5">BHLH domain-containing protein</fullName>
    </recommendedName>
</protein>
<evidence type="ECO:0000256" key="2">
    <source>
        <dbReference type="ARBA" id="ARBA00023242"/>
    </source>
</evidence>
<dbReference type="AlphaFoldDB" id="A0A0F4Z6Z1"/>
<dbReference type="Proteomes" id="UP000033483">
    <property type="component" value="Unassembled WGS sequence"/>
</dbReference>
<evidence type="ECO:0000256" key="3">
    <source>
        <dbReference type="SAM" id="Coils"/>
    </source>
</evidence>
<dbReference type="Pfam" id="PF00010">
    <property type="entry name" value="HLH"/>
    <property type="match status" value="1"/>
</dbReference>
<evidence type="ECO:0000259" key="5">
    <source>
        <dbReference type="PROSITE" id="PS50888"/>
    </source>
</evidence>
<feature type="region of interest" description="Disordered" evidence="4">
    <location>
        <begin position="441"/>
        <end position="514"/>
    </location>
</feature>
<keyword evidence="7" id="KW-1185">Reference proteome</keyword>
<dbReference type="GO" id="GO:0003677">
    <property type="term" value="F:DNA binding"/>
    <property type="evidence" value="ECO:0007669"/>
    <property type="project" value="UniProtKB-KW"/>
</dbReference>
<proteinExistence type="predicted"/>
<dbReference type="GO" id="GO:0045944">
    <property type="term" value="P:positive regulation of transcription by RNA polymerase II"/>
    <property type="evidence" value="ECO:0007669"/>
    <property type="project" value="TreeGrafter"/>
</dbReference>
<evidence type="ECO:0000313" key="7">
    <source>
        <dbReference type="Proteomes" id="UP000033483"/>
    </source>
</evidence>
<dbReference type="EMBL" id="LAEV01002236">
    <property type="protein sequence ID" value="KKA26314.1"/>
    <property type="molecule type" value="Genomic_DNA"/>
</dbReference>
<feature type="compositionally biased region" description="Polar residues" evidence="4">
    <location>
        <begin position="233"/>
        <end position="246"/>
    </location>
</feature>
<evidence type="ECO:0000256" key="1">
    <source>
        <dbReference type="ARBA" id="ARBA00023125"/>
    </source>
</evidence>
<gene>
    <name evidence="6" type="ORF">TD95_001750</name>
</gene>
<dbReference type="InterPro" id="IPR036638">
    <property type="entry name" value="HLH_DNA-bd_sf"/>
</dbReference>
<name>A0A0F4Z6Z1_9PEZI</name>
<feature type="region of interest" description="Disordered" evidence="4">
    <location>
        <begin position="1"/>
        <end position="162"/>
    </location>
</feature>
<accession>A0A0F4Z6Z1</accession>
<organism evidence="6 7">
    <name type="scientific">Thielaviopsis punctulata</name>
    <dbReference type="NCBI Taxonomy" id="72032"/>
    <lineage>
        <taxon>Eukaryota</taxon>
        <taxon>Fungi</taxon>
        <taxon>Dikarya</taxon>
        <taxon>Ascomycota</taxon>
        <taxon>Pezizomycotina</taxon>
        <taxon>Sordariomycetes</taxon>
        <taxon>Hypocreomycetidae</taxon>
        <taxon>Microascales</taxon>
        <taxon>Ceratocystidaceae</taxon>
        <taxon>Thielaviopsis</taxon>
    </lineage>
</organism>
<feature type="compositionally biased region" description="Pro residues" evidence="4">
    <location>
        <begin position="448"/>
        <end position="467"/>
    </location>
</feature>
<dbReference type="PANTHER" id="PTHR10328">
    <property type="entry name" value="PROTEIN MAX MYC-ASSOCIATED FACTOR X"/>
    <property type="match status" value="1"/>
</dbReference>